<dbReference type="RefSeq" id="WP_193736967.1">
    <property type="nucleotide sequence ID" value="NZ_CP063304.1"/>
</dbReference>
<gene>
    <name evidence="1" type="ORF">INP51_06890</name>
</gene>
<name>A0A7M2RK08_9FIRM</name>
<dbReference type="EMBL" id="CP063304">
    <property type="protein sequence ID" value="QOV20653.1"/>
    <property type="molecule type" value="Genomic_DNA"/>
</dbReference>
<dbReference type="KEGG" id="bliq:INP51_06890"/>
<proteinExistence type="predicted"/>
<dbReference type="InterPro" id="IPR038705">
    <property type="entry name" value="YabP_sf"/>
</dbReference>
<evidence type="ECO:0000313" key="1">
    <source>
        <dbReference type="EMBL" id="QOV20653.1"/>
    </source>
</evidence>
<dbReference type="InterPro" id="IPR022476">
    <property type="entry name" value="Spore_YabP/YqfC"/>
</dbReference>
<dbReference type="Proteomes" id="UP000593601">
    <property type="component" value="Chromosome"/>
</dbReference>
<dbReference type="AlphaFoldDB" id="A0A7M2RK08"/>
<sequence length="92" mass="10737">MMKKMNNIGSSWLGRMQIPPDLAYQESVITFWGKREVSIENYRHILEYRCGRIVLLLKNGKLCINGTNLIITKYSQEEMKISGQIHEITFES</sequence>
<accession>A0A7M2RK08</accession>
<keyword evidence="2" id="KW-1185">Reference proteome</keyword>
<dbReference type="Pfam" id="PF07873">
    <property type="entry name" value="YabP"/>
    <property type="match status" value="1"/>
</dbReference>
<organism evidence="1 2">
    <name type="scientific">Blautia liquoris</name>
    <dbReference type="NCBI Taxonomy" id="2779518"/>
    <lineage>
        <taxon>Bacteria</taxon>
        <taxon>Bacillati</taxon>
        <taxon>Bacillota</taxon>
        <taxon>Clostridia</taxon>
        <taxon>Lachnospirales</taxon>
        <taxon>Lachnospiraceae</taxon>
        <taxon>Blautia</taxon>
    </lineage>
</organism>
<reference evidence="1 2" key="1">
    <citation type="submission" date="2020-10" db="EMBL/GenBank/DDBJ databases">
        <title>Blautia liquoris sp.nov., isolated from the mud in a fermentation cellar used for the production of Chinese strong-flavoured liquor.</title>
        <authorList>
            <person name="Lu L."/>
        </authorList>
    </citation>
    <scope>NUCLEOTIDE SEQUENCE [LARGE SCALE GENOMIC DNA]</scope>
    <source>
        <strain evidence="1 2">LZLJ-3</strain>
    </source>
</reference>
<evidence type="ECO:0000313" key="2">
    <source>
        <dbReference type="Proteomes" id="UP000593601"/>
    </source>
</evidence>
<protein>
    <submittedName>
        <fullName evidence="1">YabP/YqfC family sporulation protein</fullName>
    </submittedName>
</protein>
<dbReference type="Gene3D" id="2.60.40.2000">
    <property type="match status" value="1"/>
</dbReference>